<feature type="binding site" evidence="13">
    <location>
        <position position="137"/>
    </location>
    <ligand>
        <name>CTP</name>
        <dbReference type="ChEBI" id="CHEBI:37563"/>
    </ligand>
</feature>
<dbReference type="EC" id="3.1.4.-" evidence="13"/>
<dbReference type="SUPFAM" id="SSF81891">
    <property type="entry name" value="Poly A polymerase C-terminal region-like"/>
    <property type="match status" value="1"/>
</dbReference>
<dbReference type="Gene3D" id="3.30.460.10">
    <property type="entry name" value="Beta Polymerase, domain 2"/>
    <property type="match status" value="1"/>
</dbReference>
<dbReference type="GO" id="GO:0000049">
    <property type="term" value="F:tRNA binding"/>
    <property type="evidence" value="ECO:0007669"/>
    <property type="project" value="UniProtKB-UniRule"/>
</dbReference>
<feature type="binding site" evidence="13">
    <location>
        <position position="11"/>
    </location>
    <ligand>
        <name>CTP</name>
        <dbReference type="ChEBI" id="CHEBI:37563"/>
    </ligand>
</feature>
<feature type="binding site" evidence="13">
    <location>
        <position position="137"/>
    </location>
    <ligand>
        <name>ATP</name>
        <dbReference type="ChEBI" id="CHEBI:30616"/>
    </ligand>
</feature>
<evidence type="ECO:0000313" key="16">
    <source>
        <dbReference type="Proteomes" id="UP000572407"/>
    </source>
</evidence>
<feature type="binding site" evidence="13">
    <location>
        <position position="21"/>
    </location>
    <ligand>
        <name>Mg(2+)</name>
        <dbReference type="ChEBI" id="CHEBI:18420"/>
    </ligand>
</feature>
<comment type="caution">
    <text evidence="15">The sequence shown here is derived from an EMBL/GenBank/DDBJ whole genome shotgun (WGS) entry which is preliminary data.</text>
</comment>
<evidence type="ECO:0000256" key="13">
    <source>
        <dbReference type="HAMAP-Rule" id="MF_01261"/>
    </source>
</evidence>
<feature type="binding site" evidence="13">
    <location>
        <position position="140"/>
    </location>
    <ligand>
        <name>ATP</name>
        <dbReference type="ChEBI" id="CHEBI:30616"/>
    </ligand>
</feature>
<keyword evidence="1 13" id="KW-0533">Nickel</keyword>
<dbReference type="InterPro" id="IPR043519">
    <property type="entry name" value="NT_sf"/>
</dbReference>
<evidence type="ECO:0000256" key="10">
    <source>
        <dbReference type="ARBA" id="ARBA00022842"/>
    </source>
</evidence>
<dbReference type="EC" id="2.7.7.72" evidence="13"/>
<feature type="binding site" evidence="13">
    <location>
        <position position="23"/>
    </location>
    <ligand>
        <name>Mg(2+)</name>
        <dbReference type="ChEBI" id="CHEBI:18420"/>
    </ligand>
</feature>
<dbReference type="Proteomes" id="UP000572407">
    <property type="component" value="Unassembled WGS sequence"/>
</dbReference>
<keyword evidence="4 13" id="KW-0548">Nucleotidyltransferase</keyword>
<keyword evidence="6 13" id="KW-0547">Nucleotide-binding</keyword>
<keyword evidence="12 13" id="KW-0511">Multifunctional enzyme</keyword>
<keyword evidence="11 13" id="KW-0694">RNA-binding</keyword>
<dbReference type="GO" id="GO:0016791">
    <property type="term" value="F:phosphatase activity"/>
    <property type="evidence" value="ECO:0007669"/>
    <property type="project" value="UniProtKB-UniRule"/>
</dbReference>
<dbReference type="InterPro" id="IPR006674">
    <property type="entry name" value="HD_domain"/>
</dbReference>
<name>A0A7V8UC63_9PSED</name>
<evidence type="ECO:0000256" key="2">
    <source>
        <dbReference type="ARBA" id="ARBA00022679"/>
    </source>
</evidence>
<dbReference type="SUPFAM" id="SSF81301">
    <property type="entry name" value="Nucleotidyltransferase"/>
    <property type="match status" value="1"/>
</dbReference>
<dbReference type="AlphaFoldDB" id="A0A7V8UC63"/>
<proteinExistence type="inferred from homology"/>
<dbReference type="HAMAP" id="MF_01262">
    <property type="entry name" value="CCA_bact_type2"/>
    <property type="match status" value="1"/>
</dbReference>
<dbReference type="RefSeq" id="WP_181287218.1">
    <property type="nucleotide sequence ID" value="NZ_VDLV01000008.1"/>
</dbReference>
<dbReference type="SMART" id="SM00471">
    <property type="entry name" value="HDc"/>
    <property type="match status" value="1"/>
</dbReference>
<evidence type="ECO:0000256" key="5">
    <source>
        <dbReference type="ARBA" id="ARBA00022723"/>
    </source>
</evidence>
<dbReference type="Pfam" id="PF01743">
    <property type="entry name" value="PolyA_pol"/>
    <property type="match status" value="1"/>
</dbReference>
<keyword evidence="9 13" id="KW-0067">ATP-binding</keyword>
<comment type="cofactor">
    <cofactor evidence="13">
        <name>Ni(2+)</name>
        <dbReference type="ChEBI" id="CHEBI:49786"/>
    </cofactor>
    <text evidence="13">Nickel for phosphatase activity.</text>
</comment>
<evidence type="ECO:0000256" key="12">
    <source>
        <dbReference type="ARBA" id="ARBA00023268"/>
    </source>
</evidence>
<keyword evidence="7 13" id="KW-0692">RNA repair</keyword>
<keyword evidence="2 13" id="KW-0808">Transferase</keyword>
<dbReference type="GO" id="GO:0004810">
    <property type="term" value="F:CCA tRNA nucleotidyltransferase activity"/>
    <property type="evidence" value="ECO:0007669"/>
    <property type="project" value="UniProtKB-UniRule"/>
</dbReference>
<keyword evidence="8 13" id="KW-0378">Hydrolase</keyword>
<dbReference type="HAMAP" id="MF_01261">
    <property type="entry name" value="CCA_bact_type1"/>
    <property type="match status" value="1"/>
</dbReference>
<evidence type="ECO:0000256" key="4">
    <source>
        <dbReference type="ARBA" id="ARBA00022695"/>
    </source>
</evidence>
<dbReference type="InterPro" id="IPR002646">
    <property type="entry name" value="PolA_pol_head_dom"/>
</dbReference>
<dbReference type="PROSITE" id="PS51831">
    <property type="entry name" value="HD"/>
    <property type="match status" value="1"/>
</dbReference>
<comment type="cofactor">
    <cofactor evidence="13">
        <name>Mg(2+)</name>
        <dbReference type="ChEBI" id="CHEBI:18420"/>
    </cofactor>
    <text evidence="13">Magnesium is required for nucleotidyltransferase activity.</text>
</comment>
<dbReference type="CDD" id="cd00077">
    <property type="entry name" value="HDc"/>
    <property type="match status" value="1"/>
</dbReference>
<dbReference type="InterPro" id="IPR003607">
    <property type="entry name" value="HD/PDEase_dom"/>
</dbReference>
<organism evidence="15 16">
    <name type="scientific">Pseudomonas brassicacearum subsp. neoaurantiaca</name>
    <dbReference type="NCBI Taxonomy" id="494916"/>
    <lineage>
        <taxon>Bacteria</taxon>
        <taxon>Pseudomonadati</taxon>
        <taxon>Pseudomonadota</taxon>
        <taxon>Gammaproteobacteria</taxon>
        <taxon>Pseudomonadales</taxon>
        <taxon>Pseudomonadaceae</taxon>
        <taxon>Pseudomonas</taxon>
    </lineage>
</organism>
<evidence type="ECO:0000256" key="9">
    <source>
        <dbReference type="ARBA" id="ARBA00022840"/>
    </source>
</evidence>
<feature type="binding site" evidence="13">
    <location>
        <position position="140"/>
    </location>
    <ligand>
        <name>CTP</name>
        <dbReference type="ChEBI" id="CHEBI:37563"/>
    </ligand>
</feature>
<dbReference type="GO" id="GO:0005524">
    <property type="term" value="F:ATP binding"/>
    <property type="evidence" value="ECO:0007669"/>
    <property type="project" value="UniProtKB-UniRule"/>
</dbReference>
<gene>
    <name evidence="13" type="primary">cca</name>
    <name evidence="15" type="ORF">FHK92_05945</name>
</gene>
<evidence type="ECO:0000256" key="8">
    <source>
        <dbReference type="ARBA" id="ARBA00022801"/>
    </source>
</evidence>
<dbReference type="NCBIfam" id="NF008137">
    <property type="entry name" value="PRK10885.1"/>
    <property type="match status" value="1"/>
</dbReference>
<dbReference type="GO" id="GO:0001680">
    <property type="term" value="P:tRNA 3'-terminal CCA addition"/>
    <property type="evidence" value="ECO:0007669"/>
    <property type="project" value="UniProtKB-UniRule"/>
</dbReference>
<dbReference type="CDD" id="cd05398">
    <property type="entry name" value="NT_ClassII-CCAase"/>
    <property type="match status" value="1"/>
</dbReference>
<dbReference type="InterPro" id="IPR050124">
    <property type="entry name" value="tRNA_CCA-adding_enzyme"/>
</dbReference>
<evidence type="ECO:0000256" key="7">
    <source>
        <dbReference type="ARBA" id="ARBA00022800"/>
    </source>
</evidence>
<evidence type="ECO:0000256" key="3">
    <source>
        <dbReference type="ARBA" id="ARBA00022694"/>
    </source>
</evidence>
<keyword evidence="5 13" id="KW-0479">Metal-binding</keyword>
<accession>A0A7V8UC63</accession>
<dbReference type="PANTHER" id="PTHR47545">
    <property type="entry name" value="MULTIFUNCTIONAL CCA PROTEIN"/>
    <property type="match status" value="1"/>
</dbReference>
<feature type="binding site" evidence="13">
    <location>
        <position position="8"/>
    </location>
    <ligand>
        <name>ATP</name>
        <dbReference type="ChEBI" id="CHEBI:30616"/>
    </ligand>
</feature>
<feature type="binding site" evidence="13">
    <location>
        <position position="11"/>
    </location>
    <ligand>
        <name>ATP</name>
        <dbReference type="ChEBI" id="CHEBI:30616"/>
    </ligand>
</feature>
<comment type="function">
    <text evidence="13">Catalyzes the addition and repair of the essential 3'-terminal CCA sequence in tRNAs without using a nucleic acid template. Adds these three nucleotides in the order of C, C, and A to the tRNA nucleotide-73, using CTP and ATP as substrates and producing inorganic pyrophosphate. tRNA 3'-terminal CCA addition is required both for tRNA processing and repair. Also involved in tRNA surveillance by mediating tandem CCA addition to generate a CCACCA at the 3' terminus of unstable tRNAs. While stable tRNAs receive only 3'-terminal CCA, unstable tRNAs are marked with CCACCA and rapidly degraded.</text>
</comment>
<dbReference type="GO" id="GO:0004112">
    <property type="term" value="F:cyclic-nucleotide phosphodiesterase activity"/>
    <property type="evidence" value="ECO:0007669"/>
    <property type="project" value="UniProtKB-UniRule"/>
</dbReference>
<comment type="domain">
    <text evidence="13">Comprises two domains: an N-terminal domain containing the nucleotidyltransferase activity and a C-terminal HD domain associated with both phosphodiesterase and phosphatase activities.</text>
</comment>
<feature type="binding site" evidence="13">
    <location>
        <position position="8"/>
    </location>
    <ligand>
        <name>CTP</name>
        <dbReference type="ChEBI" id="CHEBI:37563"/>
    </ligand>
</feature>
<protein>
    <recommendedName>
        <fullName evidence="13">Multifunctional CCA protein</fullName>
    </recommendedName>
    <domain>
        <recommendedName>
            <fullName evidence="13">CCA-adding enzyme</fullName>
            <ecNumber evidence="13">2.7.7.72</ecNumber>
        </recommendedName>
        <alternativeName>
            <fullName evidence="13">CCA tRNA nucleotidyltransferase</fullName>
        </alternativeName>
        <alternativeName>
            <fullName evidence="13">tRNA CCA-pyrophosphorylase</fullName>
        </alternativeName>
        <alternativeName>
            <fullName evidence="13">tRNA adenylyl-/cytidylyl-transferase</fullName>
        </alternativeName>
        <alternativeName>
            <fullName evidence="13">tRNA nucleotidyltransferase</fullName>
        </alternativeName>
        <alternativeName>
            <fullName evidence="13">tRNA-NT</fullName>
        </alternativeName>
    </domain>
    <domain>
        <recommendedName>
            <fullName evidence="13">2'-nucleotidase</fullName>
            <ecNumber evidence="13">3.1.3.-</ecNumber>
        </recommendedName>
    </domain>
    <domain>
        <recommendedName>
            <fullName evidence="13">2',3'-cyclic phosphodiesterase</fullName>
            <ecNumber evidence="13">3.1.4.-</ecNumber>
        </recommendedName>
    </domain>
    <domain>
        <recommendedName>
            <fullName evidence="13">Phosphatase</fullName>
        </recommendedName>
    </domain>
</protein>
<dbReference type="InterPro" id="IPR012006">
    <property type="entry name" value="CCA_bact"/>
</dbReference>
<evidence type="ECO:0000256" key="1">
    <source>
        <dbReference type="ARBA" id="ARBA00022596"/>
    </source>
</evidence>
<keyword evidence="3 13" id="KW-0819">tRNA processing</keyword>
<comment type="catalytic activity">
    <reaction evidence="13">
        <text>a tRNA precursor + 2 CTP + ATP = a tRNA with a 3' CCA end + 3 diphosphate</text>
        <dbReference type="Rhea" id="RHEA:14433"/>
        <dbReference type="Rhea" id="RHEA-COMP:10465"/>
        <dbReference type="Rhea" id="RHEA-COMP:10468"/>
        <dbReference type="ChEBI" id="CHEBI:30616"/>
        <dbReference type="ChEBI" id="CHEBI:33019"/>
        <dbReference type="ChEBI" id="CHEBI:37563"/>
        <dbReference type="ChEBI" id="CHEBI:74896"/>
        <dbReference type="ChEBI" id="CHEBI:83071"/>
        <dbReference type="EC" id="2.7.7.72"/>
    </reaction>
</comment>
<dbReference type="Gene3D" id="1.10.3090.10">
    <property type="entry name" value="cca-adding enzyme, domain 2"/>
    <property type="match status" value="1"/>
</dbReference>
<feature type="domain" description="HD" evidence="14">
    <location>
        <begin position="228"/>
        <end position="329"/>
    </location>
</feature>
<dbReference type="GO" id="GO:0042245">
    <property type="term" value="P:RNA repair"/>
    <property type="evidence" value="ECO:0007669"/>
    <property type="project" value="UniProtKB-KW"/>
</dbReference>
<feature type="binding site" evidence="13">
    <location>
        <position position="91"/>
    </location>
    <ligand>
        <name>ATP</name>
        <dbReference type="ChEBI" id="CHEBI:30616"/>
    </ligand>
</feature>
<evidence type="ECO:0000259" key="14">
    <source>
        <dbReference type="PROSITE" id="PS51831"/>
    </source>
</evidence>
<comment type="catalytic activity">
    <reaction evidence="13">
        <text>a tRNA with a 3' CCA end + 2 CTP + ATP = a tRNA with a 3' CCACCA end + 3 diphosphate</text>
        <dbReference type="Rhea" id="RHEA:76235"/>
        <dbReference type="Rhea" id="RHEA-COMP:10468"/>
        <dbReference type="Rhea" id="RHEA-COMP:18655"/>
        <dbReference type="ChEBI" id="CHEBI:30616"/>
        <dbReference type="ChEBI" id="CHEBI:33019"/>
        <dbReference type="ChEBI" id="CHEBI:37563"/>
        <dbReference type="ChEBI" id="CHEBI:83071"/>
        <dbReference type="ChEBI" id="CHEBI:195187"/>
    </reaction>
</comment>
<comment type="subunit">
    <text evidence="13">Monomer. Can also form homodimers and oligomers.</text>
</comment>
<dbReference type="InterPro" id="IPR032828">
    <property type="entry name" value="PolyA_RNA-bd"/>
</dbReference>
<dbReference type="PANTHER" id="PTHR47545:SF1">
    <property type="entry name" value="MULTIFUNCTIONAL CCA PROTEIN"/>
    <property type="match status" value="1"/>
</dbReference>
<keyword evidence="10 13" id="KW-0460">Magnesium</keyword>
<evidence type="ECO:0000256" key="11">
    <source>
        <dbReference type="ARBA" id="ARBA00022884"/>
    </source>
</evidence>
<dbReference type="FunFam" id="1.10.3090.10:FF:000001">
    <property type="entry name" value="Multifunctional CCA protein"/>
    <property type="match status" value="1"/>
</dbReference>
<sequence length="408" mass="45702">MQIYKVGGAVRDRLLGIPVTDIDRVVVGATAEEMLANGFRPVGADFPVFLDPKTGEEYALARTERKSGRGYGGFVFHASPEVTLEQDLIRRDLTINAIAEDDHGNLIDPYHGQRDIEARMLRHVSTAFAEDPLRVLRVARFAARYAPLGFKVADETLELMRQLSGSGELEALTAERSWKEISRALMESQPQVFIQVLRDCDALKVLMPEVDALFGVPQPEAHHPEIDTGVHTLGVLEQSARFKQPLSVRWACLLHDLGKGLTPEHEWPRHIAHEHTGLKLIKAVNERFKAPRDCQELALLVGQYHTHGHRALELKASTLLDLLQSFDVYRRPQRFEEFIAACEMDARGRKGLEERSYPQADYLRGAAAAARAVAVQPLLEKGFKGPELGEAIKRERLRALKAYKETAS</sequence>
<comment type="miscellaneous">
    <text evidence="13">A single active site specifically recognizes both ATP and CTP and is responsible for their addition.</text>
</comment>
<evidence type="ECO:0000256" key="6">
    <source>
        <dbReference type="ARBA" id="ARBA00022741"/>
    </source>
</evidence>
<dbReference type="GO" id="GO:0000287">
    <property type="term" value="F:magnesium ion binding"/>
    <property type="evidence" value="ECO:0007669"/>
    <property type="project" value="UniProtKB-UniRule"/>
</dbReference>
<dbReference type="EMBL" id="VDLV01000008">
    <property type="protein sequence ID" value="MBA1377363.1"/>
    <property type="molecule type" value="Genomic_DNA"/>
</dbReference>
<evidence type="ECO:0000313" key="15">
    <source>
        <dbReference type="EMBL" id="MBA1377363.1"/>
    </source>
</evidence>
<feature type="binding site" evidence="13">
    <location>
        <position position="91"/>
    </location>
    <ligand>
        <name>CTP</name>
        <dbReference type="ChEBI" id="CHEBI:37563"/>
    </ligand>
</feature>
<comment type="similarity">
    <text evidence="13">Belongs to the tRNA nucleotidyltransferase/poly(A) polymerase family. Bacterial CCA-adding enzyme type 1 subfamily.</text>
</comment>
<dbReference type="Pfam" id="PF01966">
    <property type="entry name" value="HD"/>
    <property type="match status" value="1"/>
</dbReference>
<dbReference type="EC" id="3.1.3.-" evidence="13"/>
<dbReference type="Pfam" id="PF12627">
    <property type="entry name" value="PolyA_pol_RNAbd"/>
    <property type="match status" value="1"/>
</dbReference>
<dbReference type="PIRSF" id="PIRSF000813">
    <property type="entry name" value="CCA_bact"/>
    <property type="match status" value="1"/>
</dbReference>
<reference evidence="15 16" key="1">
    <citation type="submission" date="2019-06" db="EMBL/GenBank/DDBJ databases">
        <title>Analysis of the biodiversity of Brassica napus bacterial endophytes for the selection of potential efficient biofertilizers for rapeseed crops.</title>
        <authorList>
            <person name="Jimenez-Gomez A."/>
            <person name="Saati-Santamaria Z."/>
            <person name="Menendez E."/>
            <person name="Rivas R."/>
            <person name="Mateos P.F."/>
            <person name="Velazquez E."/>
            <person name="Garcia-Fraile P."/>
        </authorList>
    </citation>
    <scope>NUCLEOTIDE SEQUENCE [LARGE SCALE GENOMIC DNA]</scope>
    <source>
        <strain evidence="15 16">CDVBN10</strain>
    </source>
</reference>